<dbReference type="AlphaFoldDB" id="A0A250JIY8"/>
<feature type="region of interest" description="Disordered" evidence="1">
    <location>
        <begin position="272"/>
        <end position="304"/>
    </location>
</feature>
<sequence length="304" mass="33658">MLATGPAGVASAATSEPPSPPAHTPTKRRPSLCEELTSSTLPGFKVPGRRPDSQVPWELFFGNASHRLIAYIYGTRFPANKVYYNKDTIKRILREQNIGNWSMLLEHERDMRPDITDITTQEVFEIKPSGEEGLRDGIREVQAYLSALNRTAAFSDKFSAGKGFEGEVLIQFAQGQHIWHLEWCTTPPGVTQYHWTRSQTHFSSNVAAYQADQWVEISEQELKQYGGWVAQAVEGMVERREQLTTLSGAIGVAIDIVGEVAMLFISAARPGEHRATEPGGKVLPMISKPAPTKPQVQLPRASGM</sequence>
<dbReference type="KEGG" id="cfus:CYFUS_008831"/>
<evidence type="ECO:0000313" key="3">
    <source>
        <dbReference type="Proteomes" id="UP000217257"/>
    </source>
</evidence>
<evidence type="ECO:0000256" key="1">
    <source>
        <dbReference type="SAM" id="MobiDB-lite"/>
    </source>
</evidence>
<organism evidence="2 3">
    <name type="scientific">Cystobacter fuscus</name>
    <dbReference type="NCBI Taxonomy" id="43"/>
    <lineage>
        <taxon>Bacteria</taxon>
        <taxon>Pseudomonadati</taxon>
        <taxon>Myxococcota</taxon>
        <taxon>Myxococcia</taxon>
        <taxon>Myxococcales</taxon>
        <taxon>Cystobacterineae</taxon>
        <taxon>Archangiaceae</taxon>
        <taxon>Cystobacter</taxon>
    </lineage>
</organism>
<feature type="region of interest" description="Disordered" evidence="1">
    <location>
        <begin position="1"/>
        <end position="31"/>
    </location>
</feature>
<name>A0A250JIY8_9BACT</name>
<dbReference type="EMBL" id="CP022098">
    <property type="protein sequence ID" value="ATB43351.1"/>
    <property type="molecule type" value="Genomic_DNA"/>
</dbReference>
<proteinExistence type="predicted"/>
<accession>A0A250JIY8</accession>
<gene>
    <name evidence="2" type="ORF">CYFUS_008831</name>
</gene>
<reference evidence="2 3" key="1">
    <citation type="submission" date="2017-06" db="EMBL/GenBank/DDBJ databases">
        <title>Sequencing and comparative analysis of myxobacterial genomes.</title>
        <authorList>
            <person name="Rupp O."/>
            <person name="Goesmann A."/>
            <person name="Sogaard-Andersen L."/>
        </authorList>
    </citation>
    <scope>NUCLEOTIDE SEQUENCE [LARGE SCALE GENOMIC DNA]</scope>
    <source>
        <strain evidence="2 3">DSM 52655</strain>
    </source>
</reference>
<protein>
    <submittedName>
        <fullName evidence="2">Uncharacterized protein</fullName>
    </submittedName>
</protein>
<evidence type="ECO:0000313" key="2">
    <source>
        <dbReference type="EMBL" id="ATB43351.1"/>
    </source>
</evidence>
<dbReference type="Proteomes" id="UP000217257">
    <property type="component" value="Chromosome"/>
</dbReference>